<reference evidence="9 10" key="1">
    <citation type="submission" date="2018-07" db="EMBL/GenBank/DDBJ databases">
        <title>Genomic Encyclopedia of Type Strains, Phase IV (KMG-IV): sequencing the most valuable type-strain genomes for metagenomic binning, comparative biology and taxonomic classification.</title>
        <authorList>
            <person name="Goeker M."/>
        </authorList>
    </citation>
    <scope>NUCLEOTIDE SEQUENCE [LARGE SCALE GENOMIC DNA]</scope>
    <source>
        <strain evidence="9 10">DSM 26725</strain>
    </source>
</reference>
<feature type="transmembrane region" description="Helical" evidence="7">
    <location>
        <begin position="110"/>
        <end position="131"/>
    </location>
</feature>
<dbReference type="GO" id="GO:0008233">
    <property type="term" value="F:peptidase activity"/>
    <property type="evidence" value="ECO:0007669"/>
    <property type="project" value="UniProtKB-KW"/>
</dbReference>
<dbReference type="SUPFAM" id="SSF117892">
    <property type="entry name" value="Band 7/SPFH domain"/>
    <property type="match status" value="1"/>
</dbReference>
<dbReference type="InterPro" id="IPR050710">
    <property type="entry name" value="Band7/mec-2_domain"/>
</dbReference>
<dbReference type="InterPro" id="IPR010201">
    <property type="entry name" value="HflK"/>
</dbReference>
<organism evidence="9 10">
    <name type="scientific">Parasphingopyxis lamellibrachiae</name>
    <dbReference type="NCBI Taxonomy" id="680125"/>
    <lineage>
        <taxon>Bacteria</taxon>
        <taxon>Pseudomonadati</taxon>
        <taxon>Pseudomonadota</taxon>
        <taxon>Alphaproteobacteria</taxon>
        <taxon>Sphingomonadales</taxon>
        <taxon>Sphingomonadaceae</taxon>
        <taxon>Parasphingopyxis</taxon>
    </lineage>
</organism>
<evidence type="ECO:0000256" key="3">
    <source>
        <dbReference type="ARBA" id="ARBA00022692"/>
    </source>
</evidence>
<dbReference type="GO" id="GO:0016020">
    <property type="term" value="C:membrane"/>
    <property type="evidence" value="ECO:0007669"/>
    <property type="project" value="UniProtKB-SubCell"/>
</dbReference>
<comment type="subcellular location">
    <subcellularLocation>
        <location evidence="1">Membrane</location>
        <topology evidence="1">Single-pass membrane protein</topology>
    </subcellularLocation>
</comment>
<dbReference type="AlphaFoldDB" id="A0A3D9FEJ2"/>
<evidence type="ECO:0000259" key="8">
    <source>
        <dbReference type="SMART" id="SM00244"/>
    </source>
</evidence>
<dbReference type="Proteomes" id="UP000256310">
    <property type="component" value="Unassembled WGS sequence"/>
</dbReference>
<dbReference type="PANTHER" id="PTHR43327:SF2">
    <property type="entry name" value="MODULATOR OF FTSH PROTEASE HFLK"/>
    <property type="match status" value="1"/>
</dbReference>
<dbReference type="CDD" id="cd03404">
    <property type="entry name" value="SPFH_HflK"/>
    <property type="match status" value="1"/>
</dbReference>
<sequence length="392" mass="42614">MTLFFPARLPIKRAMSVLTGLGARLGTFLNSEGRGPWGGRGSGGPGGNGSGGGGGDDGPKNPWSQPPRKRPTGSQGGPTALDDLLKRGRSQWGGSGGRGPNLPTFGGRPIWFWAIIVLVLLWLFFTSFHLVGPQERGVLTRFGNYQGTFEPGVSLSWPAPIDRVQIIDVDNIRTIDIGGGGENAENRVLTGDQNIVDLAYQIRWNIKEPQNYLFQIADPDTTIREVAESAMRAVMARITLDEAIGSGRAEAEQRVQVLMQELLDGYGAGVLIQGVAIEEADPPAAVEEAFREVSAAQQTAQTYLNDARAYAQQLTAQAQGEAAAFTRVYEEYRLAPEVTRRRMYYETMEQVLGRVNITIVENDGVTTYLPLSEVQRRARQQATPAPQTGETP</sequence>
<name>A0A3D9FEJ2_9SPHN</name>
<proteinExistence type="inferred from homology"/>
<evidence type="ECO:0000313" key="9">
    <source>
        <dbReference type="EMBL" id="RED16255.1"/>
    </source>
</evidence>
<feature type="region of interest" description="Disordered" evidence="6">
    <location>
        <begin position="32"/>
        <end position="100"/>
    </location>
</feature>
<dbReference type="InterPro" id="IPR001107">
    <property type="entry name" value="Band_7"/>
</dbReference>
<comment type="similarity">
    <text evidence="2">Belongs to the band 7/mec-2 family. HflK subfamily.</text>
</comment>
<accession>A0A3D9FEJ2</accession>
<dbReference type="GO" id="GO:0006508">
    <property type="term" value="P:proteolysis"/>
    <property type="evidence" value="ECO:0007669"/>
    <property type="project" value="UniProtKB-KW"/>
</dbReference>
<keyword evidence="9" id="KW-0378">Hydrolase</keyword>
<keyword evidence="4 7" id="KW-1133">Transmembrane helix</keyword>
<evidence type="ECO:0000313" key="10">
    <source>
        <dbReference type="Proteomes" id="UP000256310"/>
    </source>
</evidence>
<evidence type="ECO:0000256" key="5">
    <source>
        <dbReference type="ARBA" id="ARBA00023136"/>
    </source>
</evidence>
<evidence type="ECO:0000256" key="6">
    <source>
        <dbReference type="SAM" id="MobiDB-lite"/>
    </source>
</evidence>
<dbReference type="Gene3D" id="3.30.479.30">
    <property type="entry name" value="Band 7 domain"/>
    <property type="match status" value="1"/>
</dbReference>
<dbReference type="SMART" id="SM00244">
    <property type="entry name" value="PHB"/>
    <property type="match status" value="1"/>
</dbReference>
<dbReference type="InterPro" id="IPR036013">
    <property type="entry name" value="Band_7/SPFH_dom_sf"/>
</dbReference>
<dbReference type="EMBL" id="QRDP01000004">
    <property type="protein sequence ID" value="RED16255.1"/>
    <property type="molecule type" value="Genomic_DNA"/>
</dbReference>
<keyword evidence="10" id="KW-1185">Reference proteome</keyword>
<evidence type="ECO:0000256" key="2">
    <source>
        <dbReference type="ARBA" id="ARBA00006971"/>
    </source>
</evidence>
<feature type="compositionally biased region" description="Gly residues" evidence="6">
    <location>
        <begin position="35"/>
        <end position="56"/>
    </location>
</feature>
<evidence type="ECO:0000256" key="4">
    <source>
        <dbReference type="ARBA" id="ARBA00022989"/>
    </source>
</evidence>
<evidence type="ECO:0000256" key="1">
    <source>
        <dbReference type="ARBA" id="ARBA00004167"/>
    </source>
</evidence>
<feature type="domain" description="Band 7" evidence="8">
    <location>
        <begin position="126"/>
        <end position="294"/>
    </location>
</feature>
<gene>
    <name evidence="9" type="ORF">DFR46_1274</name>
</gene>
<dbReference type="Pfam" id="PF01145">
    <property type="entry name" value="Band_7"/>
    <property type="match status" value="1"/>
</dbReference>
<comment type="caution">
    <text evidence="9">The sequence shown here is derived from an EMBL/GenBank/DDBJ whole genome shotgun (WGS) entry which is preliminary data.</text>
</comment>
<keyword evidence="3 7" id="KW-0812">Transmembrane</keyword>
<keyword evidence="9" id="KW-0645">Protease</keyword>
<evidence type="ECO:0000256" key="7">
    <source>
        <dbReference type="SAM" id="Phobius"/>
    </source>
</evidence>
<keyword evidence="5 7" id="KW-0472">Membrane</keyword>
<dbReference type="PANTHER" id="PTHR43327">
    <property type="entry name" value="STOMATIN-LIKE PROTEIN 2, MITOCHONDRIAL"/>
    <property type="match status" value="1"/>
</dbReference>
<protein>
    <submittedName>
        <fullName evidence="9">Protease FtsH subunit HflK</fullName>
    </submittedName>
</protein>